<organism evidence="1 2">
    <name type="scientific">Samba virus</name>
    <dbReference type="NCBI Taxonomy" id="1461100"/>
    <lineage>
        <taxon>Viruses</taxon>
        <taxon>Varidnaviria</taxon>
        <taxon>Bamfordvirae</taxon>
        <taxon>Nucleocytoviricota</taxon>
        <taxon>Megaviricetes</taxon>
        <taxon>Imitervirales</taxon>
        <taxon>Mimiviridae</taxon>
        <taxon>Megamimivirinae</taxon>
        <taxon>Mimivirus</taxon>
        <taxon>Mimivirus bradfordmassiliense</taxon>
    </lineage>
</organism>
<proteinExistence type="predicted"/>
<accession>A0A140E0G6</accession>
<evidence type="ECO:0000313" key="2">
    <source>
        <dbReference type="Proteomes" id="UP000240935"/>
    </source>
</evidence>
<protein>
    <submittedName>
        <fullName evidence="1">Uncharacterized protein</fullName>
    </submittedName>
</protein>
<dbReference type="Proteomes" id="UP000240935">
    <property type="component" value="Segment"/>
</dbReference>
<name>A0A140E0G6_MIMIV</name>
<reference evidence="1 2" key="1">
    <citation type="journal article" date="2014" name="Virol. J.">
        <title>Samba virus: a novel mimivirus from a giant rain forest, the Brazilian Amazon.</title>
        <authorList>
            <person name="Campos R.K."/>
            <person name="Boratto P.V."/>
            <person name="Assis F.L."/>
            <person name="Aguiar E.R."/>
            <person name="Silva L.C."/>
            <person name="Albarnaz J.D."/>
            <person name="Dornas F.P."/>
            <person name="Trindade G.S."/>
            <person name="Ferreira P.P."/>
            <person name="Marques J.T."/>
            <person name="Robert C."/>
            <person name="Raoult D."/>
            <person name="Kroon E.G."/>
            <person name="La Scola B."/>
            <person name="Abrahao J.S."/>
        </authorList>
    </citation>
    <scope>NUCLEOTIDE SEQUENCE [LARGE SCALE GENOMIC DNA]</scope>
</reference>
<dbReference type="SMR" id="A0A140E0G6"/>
<dbReference type="EMBL" id="KF959826">
    <property type="protein sequence ID" value="AMK61791.1"/>
    <property type="molecule type" value="Genomic_DNA"/>
</dbReference>
<evidence type="ECO:0000313" key="1">
    <source>
        <dbReference type="EMBL" id="AMK61791.1"/>
    </source>
</evidence>
<sequence length="375" mass="44538">MSDFIFCYGSQNKKRLSKYIKQTKNNHKLYLSDDNYIHIKIETRIGRKYIVVDFNDSLDFINFIVRKKIYCNSKNKHNCDPLKLHSDYLNYIVQHKHYDIIKIFYKKFIPLIKSRQNLESLRFAFQNRDNLEVIKYIFKCGSLEDTKELIIDAFIKIPNITMEFMDDIISIYKHKFTKVFMTNGLYTPVTLKIDLDYFLKPAFRTDDVNLFDIIVEELSTLTDEIDKTKLDKKQLEYLKFFDTTLNAGDINSILYHDLIYNINNPKDKSHNYYCPNIFRRMIFSLDNINLLRDNVFDILTLDLIEYANILCDFIGNNDPGFIEMMFIYAKSTEMAQLLIDSGVDYEALYKSNKLYRSEPVVKKLVNRLIKENANS</sequence>